<comment type="caution">
    <text evidence="1">The sequence shown here is derived from an EMBL/GenBank/DDBJ whole genome shotgun (WGS) entry which is preliminary data.</text>
</comment>
<organism evidence="1 2">
    <name type="scientific">Qipengyuania polymorpha</name>
    <dbReference type="NCBI Taxonomy" id="2867234"/>
    <lineage>
        <taxon>Bacteria</taxon>
        <taxon>Pseudomonadati</taxon>
        <taxon>Pseudomonadota</taxon>
        <taxon>Alphaproteobacteria</taxon>
        <taxon>Sphingomonadales</taxon>
        <taxon>Erythrobacteraceae</taxon>
        <taxon>Qipengyuania</taxon>
    </lineage>
</organism>
<reference evidence="1 2" key="1">
    <citation type="submission" date="2021-08" db="EMBL/GenBank/DDBJ databases">
        <title>Comparative Genomics Analysis of the Genus Qipengyuania Reveals Extensive Genetic Diversity and Metabolic Versatility, Including the Description of Fifteen Novel Species.</title>
        <authorList>
            <person name="Liu Y."/>
        </authorList>
    </citation>
    <scope>NUCLEOTIDE SEQUENCE [LARGE SCALE GENOMIC DNA]</scope>
    <source>
        <strain evidence="1 2">1NDH17</strain>
    </source>
</reference>
<dbReference type="EMBL" id="JAIGNK010000004">
    <property type="protein sequence ID" value="MBX7459055.1"/>
    <property type="molecule type" value="Genomic_DNA"/>
</dbReference>
<evidence type="ECO:0000313" key="2">
    <source>
        <dbReference type="Proteomes" id="UP000783253"/>
    </source>
</evidence>
<accession>A0ABS7J3Y1</accession>
<sequence length="54" mass="5347">MSALLEATDKSHRTLRLAVIAAALGVAGMFTAAATFAGSEAQANEAAPTVATAE</sequence>
<evidence type="ECO:0000313" key="1">
    <source>
        <dbReference type="EMBL" id="MBX7459055.1"/>
    </source>
</evidence>
<name>A0ABS7J3Y1_9SPHN</name>
<proteinExistence type="predicted"/>
<dbReference type="Proteomes" id="UP000783253">
    <property type="component" value="Unassembled WGS sequence"/>
</dbReference>
<protein>
    <submittedName>
        <fullName evidence="1">Uncharacterized protein</fullName>
    </submittedName>
</protein>
<dbReference type="RefSeq" id="WP_221574456.1">
    <property type="nucleotide sequence ID" value="NZ_JAIGNK010000004.1"/>
</dbReference>
<keyword evidence="2" id="KW-1185">Reference proteome</keyword>
<gene>
    <name evidence="1" type="ORF">K3152_12415</name>
</gene>